<dbReference type="FunFam" id="1.25.40.20:FF:000072">
    <property type="entry name" value="Ankyrin repeat and LEM domain containing 2"/>
    <property type="match status" value="1"/>
</dbReference>
<dbReference type="AlphaFoldDB" id="A0A6J1RWW2"/>
<feature type="region of interest" description="Disordered" evidence="7">
    <location>
        <begin position="682"/>
        <end position="711"/>
    </location>
</feature>
<dbReference type="Gene3D" id="1.25.40.20">
    <property type="entry name" value="Ankyrin repeat-containing domain"/>
    <property type="match status" value="1"/>
</dbReference>
<evidence type="ECO:0000256" key="2">
    <source>
        <dbReference type="ARBA" id="ARBA00007597"/>
    </source>
</evidence>
<dbReference type="GO" id="GO:0031468">
    <property type="term" value="P:nuclear membrane reassembly"/>
    <property type="evidence" value="ECO:0007669"/>
    <property type="project" value="UniProtKB-ARBA"/>
</dbReference>
<sequence length="979" mass="108984">MKHELNIYESNISQQLRNMGDHVEKDRHTPIMGLSGSKAIPGILESERFYGVHIPNISHDDFLHVYEDKTEAMKVVKHHKKSRFKAFKLRSDAVAFAVHGSDCTVQEEGVSTNNTPSQNDAEKPSPFKGPKSQDMVQLRRAIESGNFELVSKTVWDNPRFLISSGDTPSILQEGSRYNALHVAAKSKNAAMADLILQTVGNPSFLQLLYGDETVPYGKLSSAAERSTILLDLYLNTPDKGMHETPLHFASKFGALLVVSTLVSYSECDRETKNKFGQRPIDIVCARCPNACEELKSEITSLLQNDYYVPVLRAEDNTLQPIIGTPFSPKDPPILNGDPLSPRLEIHAFAGPMSQSEATEFHRLWRTPQRVKGNSSSAFEPKSCPSTFRLQDTQKGLERVGRDLAAVHSVPWKEYWPFLNTFTDLSSNEGLALLEEYLAKRYQIVQNVLLDPGASNTSKVSSSPENSIHGIGENRSLDETDTEPEILSPVTQLCSMMNACTILDDSVGSGLGRGSPFTLSPSPSHSPTTSPSNGSILSSSARFFDWLSRKRPEIDKKASENSQNEAILSALSNPTVSPFLYVEKSLQLFAKRIAASLHHVVTGNTSHNLSDSIRDVLKPEVKRVQSLVSSYLQDARFVAVDYHLVHSRIASSVAERLVDQLTWEEREVFYNSLQDMLSSKGHLDGTLSSDDDDSVPSNTSYRQPRSSRHIHNSNQKTAIRCIICQMVWALDQLQGSGPDGRSPLPPRPQVRTESECLEMWSDAYLCLCSWPAHNQSNFSRGSRKSSSMKRSINNSQSPDSQNVSRRLEYDCKDDLIDGDLKQCSMDTLSDGEDELDTFFTPPSSPRGSPVPEEESDSDEDEMNDPEEGPTVFIEGNTPSHFDADVLNAISFCDINQSVYPHVYRWRHDISLYPLEERKKWKARKTDCLSESPSSNCLPKTSNLTSTPVRSVKVDLLPTTPSWSRITGSYSPLLIKSCKKA</sequence>
<evidence type="ECO:0000256" key="1">
    <source>
        <dbReference type="ARBA" id="ARBA00004240"/>
    </source>
</evidence>
<evidence type="ECO:0000313" key="9">
    <source>
        <dbReference type="Proteomes" id="UP000504606"/>
    </source>
</evidence>
<name>A0A6J1RWW2_FRAOC</name>
<dbReference type="GO" id="GO:0051301">
    <property type="term" value="P:cell division"/>
    <property type="evidence" value="ECO:0007669"/>
    <property type="project" value="UniProtKB-KW"/>
</dbReference>
<dbReference type="GeneID" id="113203142"/>
<keyword evidence="5" id="KW-0040">ANK repeat</keyword>
<dbReference type="SUPFAM" id="SSF48403">
    <property type="entry name" value="Ankyrin repeat"/>
    <property type="match status" value="1"/>
</dbReference>
<comment type="similarity">
    <text evidence="2">Belongs to the ANKLE2 family.</text>
</comment>
<feature type="compositionally biased region" description="Polar residues" evidence="7">
    <location>
        <begin position="453"/>
        <end position="465"/>
    </location>
</feature>
<keyword evidence="3" id="KW-0132">Cell division</keyword>
<dbReference type="InterPro" id="IPR056237">
    <property type="entry name" value="ANKLE2_3rd"/>
</dbReference>
<evidence type="ECO:0000256" key="3">
    <source>
        <dbReference type="ARBA" id="ARBA00022618"/>
    </source>
</evidence>
<keyword evidence="6" id="KW-0131">Cell cycle</keyword>
<dbReference type="Proteomes" id="UP000504606">
    <property type="component" value="Unplaced"/>
</dbReference>
<dbReference type="Pfam" id="PF24567">
    <property type="entry name" value="ANKLE2_3rd"/>
    <property type="match status" value="1"/>
</dbReference>
<reference evidence="10" key="1">
    <citation type="submission" date="2025-08" db="UniProtKB">
        <authorList>
            <consortium name="RefSeq"/>
        </authorList>
    </citation>
    <scope>IDENTIFICATION</scope>
    <source>
        <tissue evidence="10">Whole organism</tissue>
    </source>
</reference>
<dbReference type="PANTHER" id="PTHR12349:SF4">
    <property type="entry name" value="ANKYRIN REPEAT AND LEM DOMAIN-CONTAINING PROTEIN 2"/>
    <property type="match status" value="1"/>
</dbReference>
<feature type="compositionally biased region" description="Low complexity" evidence="7">
    <location>
        <begin position="514"/>
        <end position="531"/>
    </location>
</feature>
<evidence type="ECO:0000256" key="6">
    <source>
        <dbReference type="ARBA" id="ARBA00023306"/>
    </source>
</evidence>
<dbReference type="InterPro" id="IPR002110">
    <property type="entry name" value="Ankyrin_rpt"/>
</dbReference>
<dbReference type="GO" id="GO:0051721">
    <property type="term" value="F:protein phosphatase 2A binding"/>
    <property type="evidence" value="ECO:0007669"/>
    <property type="project" value="TreeGrafter"/>
</dbReference>
<comment type="subcellular location">
    <subcellularLocation>
        <location evidence="1">Endoplasmic reticulum</location>
    </subcellularLocation>
</comment>
<dbReference type="CTD" id="23141"/>
<keyword evidence="9" id="KW-1185">Reference proteome</keyword>
<keyword evidence="4" id="KW-0256">Endoplasmic reticulum</keyword>
<accession>A0A6J1RWW2</accession>
<proteinExistence type="inferred from homology"/>
<feature type="domain" description="ANKLE2 third alpha/beta" evidence="8">
    <location>
        <begin position="306"/>
        <end position="414"/>
    </location>
</feature>
<evidence type="ECO:0000259" key="8">
    <source>
        <dbReference type="Pfam" id="PF24567"/>
    </source>
</evidence>
<feature type="compositionally biased region" description="Acidic residues" evidence="7">
    <location>
        <begin position="850"/>
        <end position="866"/>
    </location>
</feature>
<feature type="compositionally biased region" description="Low complexity" evidence="7">
    <location>
        <begin position="787"/>
        <end position="796"/>
    </location>
</feature>
<feature type="region of interest" description="Disordered" evidence="7">
    <location>
        <begin position="106"/>
        <end position="134"/>
    </location>
</feature>
<protein>
    <submittedName>
        <fullName evidence="10">Ankyrin repeat and LEM domain-containing protein 2 homolog</fullName>
    </submittedName>
</protein>
<gene>
    <name evidence="10" type="primary">LOC113203142</name>
</gene>
<dbReference type="GO" id="GO:0005783">
    <property type="term" value="C:endoplasmic reticulum"/>
    <property type="evidence" value="ECO:0007669"/>
    <property type="project" value="UniProtKB-SubCell"/>
</dbReference>
<evidence type="ECO:0000256" key="5">
    <source>
        <dbReference type="ARBA" id="ARBA00023043"/>
    </source>
</evidence>
<organism evidence="9 10">
    <name type="scientific">Frankliniella occidentalis</name>
    <name type="common">Western flower thrips</name>
    <name type="synonym">Euthrips occidentalis</name>
    <dbReference type="NCBI Taxonomy" id="133901"/>
    <lineage>
        <taxon>Eukaryota</taxon>
        <taxon>Metazoa</taxon>
        <taxon>Ecdysozoa</taxon>
        <taxon>Arthropoda</taxon>
        <taxon>Hexapoda</taxon>
        <taxon>Insecta</taxon>
        <taxon>Pterygota</taxon>
        <taxon>Neoptera</taxon>
        <taxon>Paraneoptera</taxon>
        <taxon>Thysanoptera</taxon>
        <taxon>Terebrantia</taxon>
        <taxon>Thripoidea</taxon>
        <taxon>Thripidae</taxon>
        <taxon>Frankliniella</taxon>
    </lineage>
</organism>
<dbReference type="RefSeq" id="XP_026273449.1">
    <property type="nucleotide sequence ID" value="XM_026417664.2"/>
</dbReference>
<dbReference type="KEGG" id="foc:113203142"/>
<feature type="region of interest" description="Disordered" evidence="7">
    <location>
        <begin position="453"/>
        <end position="480"/>
    </location>
</feature>
<feature type="compositionally biased region" description="Polar residues" evidence="7">
    <location>
        <begin position="694"/>
        <end position="703"/>
    </location>
</feature>
<feature type="region of interest" description="Disordered" evidence="7">
    <location>
        <begin position="822"/>
        <end position="868"/>
    </location>
</feature>
<dbReference type="InterPro" id="IPR036770">
    <property type="entry name" value="Ankyrin_rpt-contain_sf"/>
</dbReference>
<dbReference type="PANTHER" id="PTHR12349">
    <property type="entry name" value="ANKYRIN REPEAT AND LEM DOMAIN-CONTAINING PROTEIN 2"/>
    <property type="match status" value="1"/>
</dbReference>
<dbReference type="GO" id="GO:0007399">
    <property type="term" value="P:nervous system development"/>
    <property type="evidence" value="ECO:0007669"/>
    <property type="project" value="UniProtKB-ARBA"/>
</dbReference>
<dbReference type="OrthoDB" id="7446186at2759"/>
<evidence type="ECO:0000256" key="4">
    <source>
        <dbReference type="ARBA" id="ARBA00022824"/>
    </source>
</evidence>
<evidence type="ECO:0000256" key="7">
    <source>
        <dbReference type="SAM" id="MobiDB-lite"/>
    </source>
</evidence>
<dbReference type="SMART" id="SM00248">
    <property type="entry name" value="ANK"/>
    <property type="match status" value="2"/>
</dbReference>
<feature type="compositionally biased region" description="Polar residues" evidence="7">
    <location>
        <begin position="109"/>
        <end position="119"/>
    </location>
</feature>
<evidence type="ECO:0000313" key="10">
    <source>
        <dbReference type="RefSeq" id="XP_026273449.1"/>
    </source>
</evidence>
<feature type="region of interest" description="Disordered" evidence="7">
    <location>
        <begin position="512"/>
        <end position="535"/>
    </location>
</feature>
<feature type="region of interest" description="Disordered" evidence="7">
    <location>
        <begin position="777"/>
        <end position="803"/>
    </location>
</feature>